<evidence type="ECO:0000313" key="3">
    <source>
        <dbReference type="Proteomes" id="UP000315983"/>
    </source>
</evidence>
<gene>
    <name evidence="2" type="ORF">FB564_2805</name>
    <name evidence="1" type="ORF">Sar04_46250</name>
</gene>
<dbReference type="AlphaFoldDB" id="A0A542XP56"/>
<evidence type="ECO:0000313" key="1">
    <source>
        <dbReference type="EMBL" id="GIM87889.1"/>
    </source>
</evidence>
<protein>
    <submittedName>
        <fullName evidence="2">Uncharacterized protein</fullName>
    </submittedName>
</protein>
<keyword evidence="4" id="KW-1185">Reference proteome</keyword>
<evidence type="ECO:0000313" key="4">
    <source>
        <dbReference type="Proteomes" id="UP000677457"/>
    </source>
</evidence>
<dbReference type="Proteomes" id="UP000315983">
    <property type="component" value="Unassembled WGS sequence"/>
</dbReference>
<sequence>MKTLALTTERRNELAALLDDERRLRAEYPKVAEYMVTSPMLPGTDDAQADAEFELRLLHYMTSSKERVQNPYWEILAPSVFEHDGRRVVNGGSLTGSGRLAYAETFLQAAYAYAIPSPETLEWIAGFCADRPVVELGAGRGYWASQLSNCGVLIDAFDAKPPDRTNNVSFDRSVGQLDAWYQIGNLKDFEDRVRDRSDHVLFLCWPPGWGNTMASWALTEFEKAGGSRLVFIGEPSGGKTGDDAFFDGLDARWNLESEDTQFVSWWNLGDVAQGWTRR</sequence>
<reference evidence="2 3" key="1">
    <citation type="submission" date="2019-06" db="EMBL/GenBank/DDBJ databases">
        <title>Sequencing the genomes of 1000 actinobacteria strains.</title>
        <authorList>
            <person name="Klenk H.-P."/>
        </authorList>
    </citation>
    <scope>NUCLEOTIDE SEQUENCE [LARGE SCALE GENOMIC DNA]</scope>
    <source>
        <strain evidence="2 3">DSM 44819</strain>
    </source>
</reference>
<name>A0A542XP56_SALAC</name>
<accession>A0A542XP56</accession>
<reference evidence="1 4" key="2">
    <citation type="submission" date="2021-03" db="EMBL/GenBank/DDBJ databases">
        <title>Whole genome shotgun sequence of Salinispora arenicola NBRC 105043.</title>
        <authorList>
            <person name="Komaki H."/>
            <person name="Tamura T."/>
        </authorList>
    </citation>
    <scope>NUCLEOTIDE SEQUENCE [LARGE SCALE GENOMIC DNA]</scope>
    <source>
        <strain evidence="1 4">NBRC 105043</strain>
    </source>
</reference>
<dbReference type="Proteomes" id="UP000677457">
    <property type="component" value="Unassembled WGS sequence"/>
</dbReference>
<dbReference type="GeneID" id="93772033"/>
<dbReference type="RefSeq" id="WP_080640523.1">
    <property type="nucleotide sequence ID" value="NZ_BOQM01000050.1"/>
</dbReference>
<dbReference type="PANTHER" id="PTHR39290">
    <property type="entry name" value="C3H1-TYPE DOMAIN-CONTAINING PROTEIN-RELATED"/>
    <property type="match status" value="1"/>
</dbReference>
<dbReference type="PANTHER" id="PTHR39290:SF6">
    <property type="entry name" value="S-ADENOSYL-L-METHIONINE-DEPENDENT METHYLTRANSFERASES SUPERFAMILY PROTEIN"/>
    <property type="match status" value="1"/>
</dbReference>
<comment type="caution">
    <text evidence="2">The sequence shown here is derived from an EMBL/GenBank/DDBJ whole genome shotgun (WGS) entry which is preliminary data.</text>
</comment>
<proteinExistence type="predicted"/>
<dbReference type="EMBL" id="BOQM01000050">
    <property type="protein sequence ID" value="GIM87889.1"/>
    <property type="molecule type" value="Genomic_DNA"/>
</dbReference>
<organism evidence="2 3">
    <name type="scientific">Salinispora arenicola</name>
    <dbReference type="NCBI Taxonomy" id="168697"/>
    <lineage>
        <taxon>Bacteria</taxon>
        <taxon>Bacillati</taxon>
        <taxon>Actinomycetota</taxon>
        <taxon>Actinomycetes</taxon>
        <taxon>Micromonosporales</taxon>
        <taxon>Micromonosporaceae</taxon>
        <taxon>Salinispora</taxon>
    </lineage>
</organism>
<evidence type="ECO:0000313" key="2">
    <source>
        <dbReference type="EMBL" id="TQL37637.1"/>
    </source>
</evidence>
<dbReference type="EMBL" id="VFOL01000001">
    <property type="protein sequence ID" value="TQL37637.1"/>
    <property type="molecule type" value="Genomic_DNA"/>
</dbReference>